<protein>
    <submittedName>
        <fullName evidence="1">Uncharacterized protein</fullName>
    </submittedName>
</protein>
<dbReference type="EMBL" id="BMXF01000002">
    <property type="protein sequence ID" value="GHB73698.1"/>
    <property type="molecule type" value="Genomic_DNA"/>
</dbReference>
<sequence length="128" mass="15061">MNPRYVQDVSVEKGEIEVNGVKYPAKVSIETKADYRPNFISLNDFKEKHVDIKEKSILFQIDDEIVLDDYDNYMIDENYILKTIVEKVKNKRLNFTLIKLLTRSEKNLQDSKRIMIRGQEGLAIDYTL</sequence>
<reference evidence="1 2" key="1">
    <citation type="journal article" date="2014" name="Int. J. Syst. Evol. Microbiol.">
        <title>Complete genome sequence of Corynebacterium casei LMG S-19264T (=DSM 44701T), isolated from a smear-ripened cheese.</title>
        <authorList>
            <consortium name="US DOE Joint Genome Institute (JGI-PGF)"/>
            <person name="Walter F."/>
            <person name="Albersmeier A."/>
            <person name="Kalinowski J."/>
            <person name="Ruckert C."/>
        </authorList>
    </citation>
    <scope>NUCLEOTIDE SEQUENCE [LARGE SCALE GENOMIC DNA]</scope>
    <source>
        <strain evidence="1 2">KCTC 12866</strain>
    </source>
</reference>
<gene>
    <name evidence="1" type="ORF">GCM10007390_29830</name>
</gene>
<organism evidence="1 2">
    <name type="scientific">Persicitalea jodogahamensis</name>
    <dbReference type="NCBI Taxonomy" id="402147"/>
    <lineage>
        <taxon>Bacteria</taxon>
        <taxon>Pseudomonadati</taxon>
        <taxon>Bacteroidota</taxon>
        <taxon>Cytophagia</taxon>
        <taxon>Cytophagales</taxon>
        <taxon>Spirosomataceae</taxon>
        <taxon>Persicitalea</taxon>
    </lineage>
</organism>
<evidence type="ECO:0000313" key="1">
    <source>
        <dbReference type="EMBL" id="GHB73698.1"/>
    </source>
</evidence>
<evidence type="ECO:0000313" key="2">
    <source>
        <dbReference type="Proteomes" id="UP000598271"/>
    </source>
</evidence>
<dbReference type="AlphaFoldDB" id="A0A8J3G9M2"/>
<proteinExistence type="predicted"/>
<name>A0A8J3G9M2_9BACT</name>
<keyword evidence="2" id="KW-1185">Reference proteome</keyword>
<accession>A0A8J3G9M2</accession>
<dbReference type="RefSeq" id="WP_189565260.1">
    <property type="nucleotide sequence ID" value="NZ_BMXF01000002.1"/>
</dbReference>
<comment type="caution">
    <text evidence="1">The sequence shown here is derived from an EMBL/GenBank/DDBJ whole genome shotgun (WGS) entry which is preliminary data.</text>
</comment>
<dbReference type="Proteomes" id="UP000598271">
    <property type="component" value="Unassembled WGS sequence"/>
</dbReference>